<feature type="compositionally biased region" description="Acidic residues" evidence="1">
    <location>
        <begin position="183"/>
        <end position="196"/>
    </location>
</feature>
<evidence type="ECO:0000313" key="3">
    <source>
        <dbReference type="EMBL" id="KAF7507556.1"/>
    </source>
</evidence>
<protein>
    <recommendedName>
        <fullName evidence="2">INO80 complex subunit B-like conserved region domain-containing protein</fullName>
    </recommendedName>
</protein>
<feature type="compositionally biased region" description="Low complexity" evidence="1">
    <location>
        <begin position="397"/>
        <end position="410"/>
    </location>
</feature>
<reference evidence="3" key="1">
    <citation type="submission" date="2020-02" db="EMBL/GenBank/DDBJ databases">
        <authorList>
            <person name="Palmer J.M."/>
        </authorList>
    </citation>
    <scope>NUCLEOTIDE SEQUENCE</scope>
    <source>
        <strain evidence="3">EPUS1.4</strain>
        <tissue evidence="3">Thallus</tissue>
    </source>
</reference>
<dbReference type="Proteomes" id="UP000606974">
    <property type="component" value="Unassembled WGS sequence"/>
</dbReference>
<gene>
    <name evidence="3" type="ORF">GJ744_010347</name>
</gene>
<dbReference type="InterPro" id="IPR006880">
    <property type="entry name" value="INO80B_C"/>
</dbReference>
<proteinExistence type="predicted"/>
<evidence type="ECO:0000256" key="1">
    <source>
        <dbReference type="SAM" id="MobiDB-lite"/>
    </source>
</evidence>
<feature type="region of interest" description="Disordered" evidence="1">
    <location>
        <begin position="1"/>
        <end position="415"/>
    </location>
</feature>
<dbReference type="AlphaFoldDB" id="A0A8H7AI60"/>
<feature type="compositionally biased region" description="Low complexity" evidence="1">
    <location>
        <begin position="172"/>
        <end position="182"/>
    </location>
</feature>
<feature type="region of interest" description="Disordered" evidence="1">
    <location>
        <begin position="447"/>
        <end position="468"/>
    </location>
</feature>
<feature type="compositionally biased region" description="Basic and acidic residues" evidence="1">
    <location>
        <begin position="346"/>
        <end position="375"/>
    </location>
</feature>
<dbReference type="EMBL" id="JAACFV010000067">
    <property type="protein sequence ID" value="KAF7507556.1"/>
    <property type="molecule type" value="Genomic_DNA"/>
</dbReference>
<keyword evidence="4" id="KW-1185">Reference proteome</keyword>
<dbReference type="GO" id="GO:0031011">
    <property type="term" value="C:Ino80 complex"/>
    <property type="evidence" value="ECO:0007669"/>
    <property type="project" value="InterPro"/>
</dbReference>
<dbReference type="PANTHER" id="PTHR21561">
    <property type="entry name" value="INO80 COMPLEX SUBUNIT B"/>
    <property type="match status" value="1"/>
</dbReference>
<feature type="compositionally biased region" description="Basic residues" evidence="1">
    <location>
        <begin position="381"/>
        <end position="392"/>
    </location>
</feature>
<evidence type="ECO:0000259" key="2">
    <source>
        <dbReference type="SMART" id="SM01406"/>
    </source>
</evidence>
<feature type="compositionally biased region" description="Acidic residues" evidence="1">
    <location>
        <begin position="253"/>
        <end position="308"/>
    </location>
</feature>
<organism evidence="3 4">
    <name type="scientific">Endocarpon pusillum</name>
    <dbReference type="NCBI Taxonomy" id="364733"/>
    <lineage>
        <taxon>Eukaryota</taxon>
        <taxon>Fungi</taxon>
        <taxon>Dikarya</taxon>
        <taxon>Ascomycota</taxon>
        <taxon>Pezizomycotina</taxon>
        <taxon>Eurotiomycetes</taxon>
        <taxon>Chaetothyriomycetidae</taxon>
        <taxon>Verrucariales</taxon>
        <taxon>Verrucariaceae</taxon>
        <taxon>Endocarpon</taxon>
    </lineage>
</organism>
<dbReference type="PANTHER" id="PTHR21561:SF12">
    <property type="entry name" value="INO80 COMPLEX SUBUNIT B"/>
    <property type="match status" value="1"/>
</dbReference>
<sequence>MADRPNKRARRQISEDSSDSTVEEGSSKKYLGSVRQSHVLTGGRTEVVPSSTNTMSRPRRTAATPAVVNVTQPSITVSRSPSNSPEERRRSIKLTVKMPSSKLREVTSQSSVGRVAVNSRDTFEGGEIMTGKRSTRAQDTTKRKRYNESDDPDGWDDESEESDSEMADLDQDQASPQDQASTTEEETEEDDDDEMETAPAFPPPKQAPSRPVPRSTNQQIARPHNKQITNPAVIVTPAATGTFKSVEEKEMEMANEEDEELSELESNGEEGLEDTNMDAEGDEEEVGGEEDAEGDEEIDAEGEIDSGDETTGSGLGTPKPQTKRQRGQDEGAFLALPMEPQIKKILTADEHRMRRAEMARRRKNLSEKRNEEEKMSTINRLLKRQVPKRRGKAMNPETLEAATAAEGATPAEDEEFEVERANPLFVRWVNNKDGSRIGVPEEWLGKQVGRVFGPPPPPRNGRLVEEIG</sequence>
<feature type="compositionally biased region" description="Polar residues" evidence="1">
    <location>
        <begin position="214"/>
        <end position="230"/>
    </location>
</feature>
<dbReference type="SMART" id="SM01406">
    <property type="entry name" value="PAPA-1"/>
    <property type="match status" value="1"/>
</dbReference>
<evidence type="ECO:0000313" key="4">
    <source>
        <dbReference type="Proteomes" id="UP000606974"/>
    </source>
</evidence>
<dbReference type="InterPro" id="IPR029523">
    <property type="entry name" value="INO80B/Ies2"/>
</dbReference>
<dbReference type="Pfam" id="PF04795">
    <property type="entry name" value="PAPA-1"/>
    <property type="match status" value="1"/>
</dbReference>
<feature type="domain" description="INO80 complex subunit B-like conserved region" evidence="2">
    <location>
        <begin position="350"/>
        <end position="443"/>
    </location>
</feature>
<dbReference type="GO" id="GO:0006338">
    <property type="term" value="P:chromatin remodeling"/>
    <property type="evidence" value="ECO:0007669"/>
    <property type="project" value="InterPro"/>
</dbReference>
<feature type="compositionally biased region" description="Acidic residues" evidence="1">
    <location>
        <begin position="149"/>
        <end position="171"/>
    </location>
</feature>
<comment type="caution">
    <text evidence="3">The sequence shown here is derived from an EMBL/GenBank/DDBJ whole genome shotgun (WGS) entry which is preliminary data.</text>
</comment>
<name>A0A8H7AI60_9EURO</name>
<dbReference type="OrthoDB" id="2021186at2759"/>
<accession>A0A8H7AI60</accession>